<dbReference type="AlphaFoldDB" id="A0AAE9Z9S9"/>
<proteinExistence type="predicted"/>
<reference evidence="2 3" key="1">
    <citation type="journal article" date="2015" name="Genome Announc.">
        <title>Draft Genome Sequences of Marine Isolates of Thalassomonas viridans and Thalassomonas actiniarum.</title>
        <authorList>
            <person name="Olonade I."/>
            <person name="van Zyl L.J."/>
            <person name="Trindade M."/>
        </authorList>
    </citation>
    <scope>NUCLEOTIDE SEQUENCE [LARGE SCALE GENOMIC DNA]</scope>
    <source>
        <strain evidence="2 3">XOM25</strain>
    </source>
</reference>
<keyword evidence="3" id="KW-1185">Reference proteome</keyword>
<dbReference type="PROSITE" id="PS51257">
    <property type="entry name" value="PROKAR_LIPOPROTEIN"/>
    <property type="match status" value="1"/>
</dbReference>
<protein>
    <recommendedName>
        <fullName evidence="4">Rap1a immunity protein domain-containing protein</fullName>
    </recommendedName>
</protein>
<dbReference type="Proteomes" id="UP000032352">
    <property type="component" value="Chromosome"/>
</dbReference>
<dbReference type="EMBL" id="CP059733">
    <property type="protein sequence ID" value="WDE07943.1"/>
    <property type="molecule type" value="Genomic_DNA"/>
</dbReference>
<feature type="signal peptide" evidence="1">
    <location>
        <begin position="1"/>
        <end position="19"/>
    </location>
</feature>
<dbReference type="RefSeq" id="WP_044838723.1">
    <property type="nucleotide sequence ID" value="NZ_CP059733.1"/>
</dbReference>
<feature type="chain" id="PRO_5041994034" description="Rap1a immunity protein domain-containing protein" evidence="1">
    <location>
        <begin position="20"/>
        <end position="155"/>
    </location>
</feature>
<evidence type="ECO:0008006" key="4">
    <source>
        <dbReference type="Google" id="ProtNLM"/>
    </source>
</evidence>
<organism evidence="2 3">
    <name type="scientific">Thalassomonas viridans</name>
    <dbReference type="NCBI Taxonomy" id="137584"/>
    <lineage>
        <taxon>Bacteria</taxon>
        <taxon>Pseudomonadati</taxon>
        <taxon>Pseudomonadota</taxon>
        <taxon>Gammaproteobacteria</taxon>
        <taxon>Alteromonadales</taxon>
        <taxon>Colwelliaceae</taxon>
        <taxon>Thalassomonas</taxon>
    </lineage>
</organism>
<evidence type="ECO:0000256" key="1">
    <source>
        <dbReference type="SAM" id="SignalP"/>
    </source>
</evidence>
<evidence type="ECO:0000313" key="2">
    <source>
        <dbReference type="EMBL" id="WDE07943.1"/>
    </source>
</evidence>
<name>A0AAE9Z9S9_9GAMM</name>
<dbReference type="KEGG" id="tvd:SG34_014255"/>
<sequence length="155" mass="17371">MAMNKLTTGLLLFVVIACAAGDSLPELVPEIKDNTEFELFQGYTLAACLAYGYQAGDIYTDSVAALNGYRARARVPLEAYRQLNKIIVNWLAKSYKNHMDEQTEIAACIDLSKSQELAQLFAIFDPCRDSRSWRDKNEFKVRCPQASSFEVISEG</sequence>
<evidence type="ECO:0000313" key="3">
    <source>
        <dbReference type="Proteomes" id="UP000032352"/>
    </source>
</evidence>
<keyword evidence="1" id="KW-0732">Signal</keyword>
<accession>A0AAE9Z9S9</accession>
<reference evidence="2 3" key="2">
    <citation type="journal article" date="2022" name="Mar. Drugs">
        <title>Bioassay-Guided Fractionation Leads to the Detection of Cholic Acid Generated by the Rare Thalassomonas sp.</title>
        <authorList>
            <person name="Pheiffer F."/>
            <person name="Schneider Y.K."/>
            <person name="Hansen E.H."/>
            <person name="Andersen J.H."/>
            <person name="Isaksson J."/>
            <person name="Busche T."/>
            <person name="R C."/>
            <person name="Kalinowski J."/>
            <person name="Zyl L.V."/>
            <person name="Trindade M."/>
        </authorList>
    </citation>
    <scope>NUCLEOTIDE SEQUENCE [LARGE SCALE GENOMIC DNA]</scope>
    <source>
        <strain evidence="2 3">XOM25</strain>
    </source>
</reference>
<gene>
    <name evidence="2" type="ORF">SG34_014255</name>
</gene>
<dbReference type="Gene3D" id="1.20.120.1620">
    <property type="match status" value="1"/>
</dbReference>
<dbReference type="InterPro" id="IPR038314">
    <property type="entry name" value="T6SS_sf"/>
</dbReference>